<proteinExistence type="inferred from homology"/>
<evidence type="ECO:0000313" key="8">
    <source>
        <dbReference type="EMBL" id="PSJ18102.1"/>
    </source>
</evidence>
<evidence type="ECO:0000256" key="4">
    <source>
        <dbReference type="ARBA" id="ARBA00022801"/>
    </source>
</evidence>
<dbReference type="PANTHER" id="PTHR38107">
    <property type="match status" value="1"/>
</dbReference>
<dbReference type="GO" id="GO:0016998">
    <property type="term" value="P:cell wall macromolecule catabolic process"/>
    <property type="evidence" value="ECO:0007669"/>
    <property type="project" value="InterPro"/>
</dbReference>
<reference evidence="8 9" key="1">
    <citation type="submission" date="2018-03" db="EMBL/GenBank/DDBJ databases">
        <title>Draft genome of Nitrosomonas supralitoralis APG5.</title>
        <authorList>
            <person name="Urakawa H."/>
            <person name="Lopez J.V."/>
        </authorList>
    </citation>
    <scope>NUCLEOTIDE SEQUENCE [LARGE SCALE GENOMIC DNA]</scope>
    <source>
        <strain evidence="8 9">APG5</strain>
    </source>
</reference>
<dbReference type="InterPro" id="IPR023347">
    <property type="entry name" value="Lysozyme_dom_sf"/>
</dbReference>
<dbReference type="InterPro" id="IPR034690">
    <property type="entry name" value="Endolysin_T4_type"/>
</dbReference>
<name>A0A2P7NXA8_9PROT</name>
<evidence type="ECO:0000256" key="7">
    <source>
        <dbReference type="RuleBase" id="RU003788"/>
    </source>
</evidence>
<accession>A0A2P7NXA8</accession>
<dbReference type="InterPro" id="IPR023346">
    <property type="entry name" value="Lysozyme-like_dom_sf"/>
</dbReference>
<dbReference type="InterPro" id="IPR033907">
    <property type="entry name" value="Endolysin_autolysin"/>
</dbReference>
<gene>
    <name evidence="8" type="ORF">C7H79_04400</name>
</gene>
<keyword evidence="6 7" id="KW-0326">Glycosidase</keyword>
<keyword evidence="2 7" id="KW-0929">Antimicrobial</keyword>
<dbReference type="HAMAP" id="MF_04110">
    <property type="entry name" value="ENDOLYSIN_T4"/>
    <property type="match status" value="1"/>
</dbReference>
<dbReference type="Pfam" id="PF00959">
    <property type="entry name" value="Phage_lysozyme"/>
    <property type="match status" value="1"/>
</dbReference>
<dbReference type="Gene3D" id="1.10.530.40">
    <property type="match status" value="1"/>
</dbReference>
<evidence type="ECO:0000256" key="2">
    <source>
        <dbReference type="ARBA" id="ARBA00022529"/>
    </source>
</evidence>
<dbReference type="CDD" id="cd00737">
    <property type="entry name" value="lyz_endolysin_autolysin"/>
    <property type="match status" value="1"/>
</dbReference>
<dbReference type="GO" id="GO:0003796">
    <property type="term" value="F:lysozyme activity"/>
    <property type="evidence" value="ECO:0007669"/>
    <property type="project" value="UniProtKB-EC"/>
</dbReference>
<comment type="caution">
    <text evidence="8">The sequence shown here is derived from an EMBL/GenBank/DDBJ whole genome shotgun (WGS) entry which is preliminary data.</text>
</comment>
<keyword evidence="4 7" id="KW-0378">Hydrolase</keyword>
<comment type="similarity">
    <text evidence="7">Belongs to the glycosyl hydrolase 24 family.</text>
</comment>
<dbReference type="PANTHER" id="PTHR38107:SF3">
    <property type="entry name" value="LYSOZYME RRRD-RELATED"/>
    <property type="match status" value="1"/>
</dbReference>
<comment type="catalytic activity">
    <reaction evidence="1 7">
        <text>Hydrolysis of (1-&gt;4)-beta-linkages between N-acetylmuramic acid and N-acetyl-D-glucosamine residues in a peptidoglycan and between N-acetyl-D-glucosamine residues in chitodextrins.</text>
        <dbReference type="EC" id="3.2.1.17"/>
    </reaction>
</comment>
<dbReference type="Proteomes" id="UP000241912">
    <property type="component" value="Unassembled WGS sequence"/>
</dbReference>
<keyword evidence="5" id="KW-1035">Host cytoplasm</keyword>
<sequence length="170" mass="19033">MLNNQMSDKGIELLLSIESFRGTPYDDQNGDAISNWVKGATIGYGHLINQDEWNRCGDNYKNGITKEQAKALFLQDLAPFVSGVNTKVTATISQNQFDALVILAFNIGLANFANSSVLKLVNDLSTQTNYPNLEAAWKAWNKSQGKVMQGLVNRRNAEWNIYSKNVYAHW</sequence>
<protein>
    <recommendedName>
        <fullName evidence="7">Lysozyme</fullName>
        <ecNumber evidence="7">3.2.1.17</ecNumber>
    </recommendedName>
</protein>
<dbReference type="AlphaFoldDB" id="A0A2P7NXA8"/>
<dbReference type="GO" id="GO:0042742">
    <property type="term" value="P:defense response to bacterium"/>
    <property type="evidence" value="ECO:0007669"/>
    <property type="project" value="UniProtKB-KW"/>
</dbReference>
<dbReference type="EC" id="3.2.1.17" evidence="7"/>
<dbReference type="RefSeq" id="WP_106706085.1">
    <property type="nucleotide sequence ID" value="NZ_PXXU01000009.1"/>
</dbReference>
<dbReference type="SUPFAM" id="SSF53955">
    <property type="entry name" value="Lysozyme-like"/>
    <property type="match status" value="1"/>
</dbReference>
<evidence type="ECO:0000256" key="1">
    <source>
        <dbReference type="ARBA" id="ARBA00000632"/>
    </source>
</evidence>
<dbReference type="GO" id="GO:0031640">
    <property type="term" value="P:killing of cells of another organism"/>
    <property type="evidence" value="ECO:0007669"/>
    <property type="project" value="UniProtKB-KW"/>
</dbReference>
<evidence type="ECO:0000256" key="6">
    <source>
        <dbReference type="ARBA" id="ARBA00023295"/>
    </source>
</evidence>
<keyword evidence="3 7" id="KW-0081">Bacteriolytic enzyme</keyword>
<evidence type="ECO:0000313" key="9">
    <source>
        <dbReference type="Proteomes" id="UP000241912"/>
    </source>
</evidence>
<evidence type="ECO:0000256" key="3">
    <source>
        <dbReference type="ARBA" id="ARBA00022638"/>
    </source>
</evidence>
<dbReference type="GO" id="GO:0009253">
    <property type="term" value="P:peptidoglycan catabolic process"/>
    <property type="evidence" value="ECO:0007669"/>
    <property type="project" value="InterPro"/>
</dbReference>
<keyword evidence="9" id="KW-1185">Reference proteome</keyword>
<dbReference type="OrthoDB" id="5327667at2"/>
<dbReference type="InterPro" id="IPR002196">
    <property type="entry name" value="Glyco_hydro_24"/>
</dbReference>
<dbReference type="InterPro" id="IPR051018">
    <property type="entry name" value="Bacteriophage_GH24"/>
</dbReference>
<dbReference type="EMBL" id="PXXU01000009">
    <property type="protein sequence ID" value="PSJ18102.1"/>
    <property type="molecule type" value="Genomic_DNA"/>
</dbReference>
<organism evidence="8 9">
    <name type="scientific">Nitrosomonas supralitoralis</name>
    <dbReference type="NCBI Taxonomy" id="2116706"/>
    <lineage>
        <taxon>Bacteria</taxon>
        <taxon>Pseudomonadati</taxon>
        <taxon>Pseudomonadota</taxon>
        <taxon>Betaproteobacteria</taxon>
        <taxon>Nitrosomonadales</taxon>
        <taxon>Nitrosomonadaceae</taxon>
        <taxon>Nitrosomonas</taxon>
    </lineage>
</organism>
<evidence type="ECO:0000256" key="5">
    <source>
        <dbReference type="ARBA" id="ARBA00023200"/>
    </source>
</evidence>